<evidence type="ECO:0000313" key="1">
    <source>
        <dbReference type="EMBL" id="WAT93328.1"/>
    </source>
</evidence>
<proteinExistence type="predicted"/>
<reference evidence="1" key="1">
    <citation type="submission" date="2022-12" db="EMBL/GenBank/DDBJ databases">
        <title>Vibrio parahaemolyticus become highly virulent by producing novel Tc toxins.</title>
        <authorList>
            <person name="Yang F."/>
            <person name="You Y."/>
            <person name="Lai Q."/>
            <person name="Xu L."/>
            <person name="Li F."/>
        </authorList>
    </citation>
    <scope>NUCLEOTIDE SEQUENCE</scope>
    <source>
        <strain evidence="1">Vp-HL-202005</strain>
    </source>
</reference>
<accession>A0AA47LA63</accession>
<gene>
    <name evidence="1" type="ORF">O1Q84_20240</name>
</gene>
<protein>
    <submittedName>
        <fullName evidence="1">Uncharacterized protein</fullName>
    </submittedName>
</protein>
<dbReference type="EMBL" id="CP114195">
    <property type="protein sequence ID" value="WAT93328.1"/>
    <property type="molecule type" value="Genomic_DNA"/>
</dbReference>
<sequence length="191" mass="21944">MKDIYRFSSATKQPEISGDTLIDFLVQCDIQGAYFQFPPSMDRRQLKALTHPLDPKYFEATSTVSLNPNAFFTAMNHQDQQPFPCQVCRQCAPSLFKHYGDNMVGSSWCSQCHEQKDCLDVALIEHYRKRGIHDETICHQLPKSRWGSCGAAYQSFEDIEAAYQPLFEAARKNMHLRTLDQSPFDDAQHLD</sequence>
<name>A0AA47LA63_VIBPH</name>
<dbReference type="RefSeq" id="WP_108653709.1">
    <property type="nucleotide sequence ID" value="NZ_CP034286.1"/>
</dbReference>
<organism evidence="1 2">
    <name type="scientific">Vibrio parahaemolyticus</name>
    <dbReference type="NCBI Taxonomy" id="670"/>
    <lineage>
        <taxon>Bacteria</taxon>
        <taxon>Pseudomonadati</taxon>
        <taxon>Pseudomonadota</taxon>
        <taxon>Gammaproteobacteria</taxon>
        <taxon>Vibrionales</taxon>
        <taxon>Vibrionaceae</taxon>
        <taxon>Vibrio</taxon>
    </lineage>
</organism>
<evidence type="ECO:0000313" key="2">
    <source>
        <dbReference type="Proteomes" id="UP001156560"/>
    </source>
</evidence>
<dbReference type="AlphaFoldDB" id="A0AA47LA63"/>
<dbReference type="Proteomes" id="UP001156560">
    <property type="component" value="Chromosome 2"/>
</dbReference>